<keyword evidence="5" id="KW-1015">Disulfide bond</keyword>
<feature type="region of interest" description="Disordered" evidence="8">
    <location>
        <begin position="26"/>
        <end position="47"/>
    </location>
</feature>
<name>G7UW74_PSEUP</name>
<dbReference type="OrthoDB" id="12976at2"/>
<accession>G7UW74</accession>
<dbReference type="RefSeq" id="WP_014159365.1">
    <property type="nucleotide sequence ID" value="NC_016147.2"/>
</dbReference>
<dbReference type="Gene3D" id="3.40.30.10">
    <property type="entry name" value="Glutaredoxin"/>
    <property type="match status" value="1"/>
</dbReference>
<evidence type="ECO:0000259" key="10">
    <source>
        <dbReference type="Pfam" id="PF13098"/>
    </source>
</evidence>
<evidence type="ECO:0000313" key="11">
    <source>
        <dbReference type="EMBL" id="AER55187.1"/>
    </source>
</evidence>
<feature type="domain" description="Disulphide bond isomerase DsbC/G N-terminal" evidence="9">
    <location>
        <begin position="46"/>
        <end position="112"/>
    </location>
</feature>
<dbReference type="eggNOG" id="COG1651">
    <property type="taxonomic scope" value="Bacteria"/>
</dbReference>
<evidence type="ECO:0000259" key="9">
    <source>
        <dbReference type="Pfam" id="PF10411"/>
    </source>
</evidence>
<dbReference type="AlphaFoldDB" id="G7UW74"/>
<evidence type="ECO:0000256" key="7">
    <source>
        <dbReference type="RuleBase" id="RU364038"/>
    </source>
</evidence>
<keyword evidence="4 7" id="KW-0574">Periplasm</keyword>
<dbReference type="PANTHER" id="PTHR35272:SF3">
    <property type="entry name" value="THIOL:DISULFIDE INTERCHANGE PROTEIN DSBC"/>
    <property type="match status" value="1"/>
</dbReference>
<dbReference type="CDD" id="cd03020">
    <property type="entry name" value="DsbA_DsbC_DsbG"/>
    <property type="match status" value="1"/>
</dbReference>
<evidence type="ECO:0000256" key="6">
    <source>
        <dbReference type="ARBA" id="ARBA00023284"/>
    </source>
</evidence>
<dbReference type="InterPro" id="IPR012336">
    <property type="entry name" value="Thioredoxin-like_fold"/>
</dbReference>
<dbReference type="InterPro" id="IPR033954">
    <property type="entry name" value="DiS-bond_Isoase_DsbC/G"/>
</dbReference>
<comment type="similarity">
    <text evidence="2 7">Belongs to the thioredoxin family. DsbC subfamily.</text>
</comment>
<dbReference type="SUPFAM" id="SSF54423">
    <property type="entry name" value="DsbC/DsbG N-terminal domain-like"/>
    <property type="match status" value="1"/>
</dbReference>
<evidence type="ECO:0000313" key="12">
    <source>
        <dbReference type="Proteomes" id="UP000005870"/>
    </source>
</evidence>
<dbReference type="PANTHER" id="PTHR35272">
    <property type="entry name" value="THIOL:DISULFIDE INTERCHANGE PROTEIN DSBC-RELATED"/>
    <property type="match status" value="1"/>
</dbReference>
<dbReference type="EMBL" id="CP003093">
    <property type="protein sequence ID" value="AER55187.1"/>
    <property type="molecule type" value="Genomic_DNA"/>
</dbReference>
<dbReference type="STRING" id="1045855.DSC_02670"/>
<evidence type="ECO:0000256" key="1">
    <source>
        <dbReference type="ARBA" id="ARBA00004418"/>
    </source>
</evidence>
<dbReference type="InterPro" id="IPR009094">
    <property type="entry name" value="DiS-bond_isomerase_DsbC/G_N_sf"/>
</dbReference>
<dbReference type="GO" id="GO:0016853">
    <property type="term" value="F:isomerase activity"/>
    <property type="evidence" value="ECO:0007669"/>
    <property type="project" value="UniProtKB-KW"/>
</dbReference>
<sequence length="277" mass="29476">MRRFLPFFLLAGLSLGACAQQPQNAAARPAPARPAAAPTAPAAVASNDPADAKVRAALRQLNPQVEVDYIGKAPLPGFREVIAAGQLVYVSEDGKYLLQGSLVDIGQRKDLMQGSPALAGYRQNLLKSVKDSDKIVFAPANPRYTVNVFTDIQCGYCRKLHSQIADYNKLGIAVEYLAWPRMGLGSQDHKDMISVWCAADRKKALTEAKQSGRVAARDCTNPVNMEYDIGQRLGISGTPAVFAPDGSQIGGYLPPAEMRAALDKLAAAGAGKPSGIP</sequence>
<keyword evidence="3 7" id="KW-0732">Signal</keyword>
<dbReference type="KEGG" id="psd:DSC_02670"/>
<keyword evidence="12" id="KW-1185">Reference proteome</keyword>
<feature type="compositionally biased region" description="Low complexity" evidence="8">
    <location>
        <begin position="26"/>
        <end position="45"/>
    </location>
</feature>
<evidence type="ECO:0000256" key="3">
    <source>
        <dbReference type="ARBA" id="ARBA00022729"/>
    </source>
</evidence>
<protein>
    <recommendedName>
        <fullName evidence="7">Thiol:disulfide interchange protein</fullName>
    </recommendedName>
</protein>
<dbReference type="GO" id="GO:0042597">
    <property type="term" value="C:periplasmic space"/>
    <property type="evidence" value="ECO:0007669"/>
    <property type="project" value="UniProtKB-SubCell"/>
</dbReference>
<feature type="signal peptide" evidence="7">
    <location>
        <begin position="1"/>
        <end position="19"/>
    </location>
</feature>
<keyword evidence="11" id="KW-0413">Isomerase</keyword>
<organism evidence="11 12">
    <name type="scientific">Pseudoxanthomonas spadix (strain BD-a59)</name>
    <dbReference type="NCBI Taxonomy" id="1045855"/>
    <lineage>
        <taxon>Bacteria</taxon>
        <taxon>Pseudomonadati</taxon>
        <taxon>Pseudomonadota</taxon>
        <taxon>Gammaproteobacteria</taxon>
        <taxon>Lysobacterales</taxon>
        <taxon>Lysobacteraceae</taxon>
        <taxon>Pseudoxanthomonas</taxon>
    </lineage>
</organism>
<evidence type="ECO:0000256" key="5">
    <source>
        <dbReference type="ARBA" id="ARBA00023157"/>
    </source>
</evidence>
<dbReference type="Pfam" id="PF13098">
    <property type="entry name" value="Thioredoxin_2"/>
    <property type="match status" value="1"/>
</dbReference>
<dbReference type="PROSITE" id="PS51257">
    <property type="entry name" value="PROKAR_LIPOPROTEIN"/>
    <property type="match status" value="1"/>
</dbReference>
<dbReference type="HOGENOM" id="CLU_083593_0_0_6"/>
<dbReference type="InterPro" id="IPR051470">
    <property type="entry name" value="Thiol:disulfide_interchange"/>
</dbReference>
<feature type="chain" id="PRO_5010004876" description="Thiol:disulfide interchange protein" evidence="7">
    <location>
        <begin position="20"/>
        <end position="277"/>
    </location>
</feature>
<dbReference type="Gene3D" id="3.10.450.70">
    <property type="entry name" value="Disulphide bond isomerase, DsbC/G, N-terminal"/>
    <property type="match status" value="1"/>
</dbReference>
<comment type="function">
    <text evidence="7">Required for disulfide bond formation in some periplasmic proteins. Acts by transferring its disulfide bond to other proteins and is reduced in the process.</text>
</comment>
<evidence type="ECO:0000256" key="2">
    <source>
        <dbReference type="ARBA" id="ARBA00009813"/>
    </source>
</evidence>
<dbReference type="InterPro" id="IPR036249">
    <property type="entry name" value="Thioredoxin-like_sf"/>
</dbReference>
<dbReference type="SUPFAM" id="SSF52833">
    <property type="entry name" value="Thioredoxin-like"/>
    <property type="match status" value="1"/>
</dbReference>
<reference evidence="11 12" key="1">
    <citation type="journal article" date="2012" name="J. Bacteriol.">
        <title>Complete Genome Sequence of the BTEX-Degrading Bacterium Pseudoxanthomonas spadix BD-a59.</title>
        <authorList>
            <person name="Lee S.H."/>
            <person name="Jin H.M."/>
            <person name="Lee H.J."/>
            <person name="Kim J.M."/>
            <person name="Jeon C.O."/>
        </authorList>
    </citation>
    <scope>NUCLEOTIDE SEQUENCE [LARGE SCALE GENOMIC DNA]</scope>
    <source>
        <strain evidence="11 12">BD-a59</strain>
    </source>
</reference>
<dbReference type="Pfam" id="PF10411">
    <property type="entry name" value="DsbC_N"/>
    <property type="match status" value="1"/>
</dbReference>
<keyword evidence="6 7" id="KW-0676">Redox-active center</keyword>
<comment type="subcellular location">
    <subcellularLocation>
        <location evidence="1 7">Periplasm</location>
    </subcellularLocation>
</comment>
<gene>
    <name evidence="11" type="ordered locus">DSC_02670</name>
</gene>
<dbReference type="Proteomes" id="UP000005870">
    <property type="component" value="Chromosome"/>
</dbReference>
<evidence type="ECO:0000256" key="4">
    <source>
        <dbReference type="ARBA" id="ARBA00022764"/>
    </source>
</evidence>
<feature type="domain" description="Thioredoxin-like fold" evidence="10">
    <location>
        <begin position="141"/>
        <end position="262"/>
    </location>
</feature>
<dbReference type="InterPro" id="IPR018950">
    <property type="entry name" value="DiS-bond_isomerase_DsbC/G_N"/>
</dbReference>
<evidence type="ECO:0000256" key="8">
    <source>
        <dbReference type="SAM" id="MobiDB-lite"/>
    </source>
</evidence>
<proteinExistence type="inferred from homology"/>